<reference evidence="2" key="1">
    <citation type="journal article" date="2021" name="Proc. Natl. Acad. Sci. U.S.A.">
        <title>A Catalog of Tens of Thousands of Viruses from Human Metagenomes Reveals Hidden Associations with Chronic Diseases.</title>
        <authorList>
            <person name="Tisza M.J."/>
            <person name="Buck C.B."/>
        </authorList>
    </citation>
    <scope>NUCLEOTIDE SEQUENCE</scope>
    <source>
        <strain evidence="2">CtEqU3</strain>
    </source>
</reference>
<keyword evidence="1" id="KW-1133">Transmembrane helix</keyword>
<keyword evidence="1" id="KW-0812">Transmembrane</keyword>
<keyword evidence="1" id="KW-0472">Membrane</keyword>
<sequence length="109" mass="12526">MRLAMEKKMYKLLVQFYKADGLTNHQINELAQADKPGEIGYRTARLEKMKFIQAYYAETDRNGYSPVLGYQITLDGMAYVEEHRRTLLMFWIPYAITTGIAIAALVLAV</sequence>
<accession>A0A8S5P1J1</accession>
<organism evidence="2">
    <name type="scientific">Siphoviridae sp. ctEqU3</name>
    <dbReference type="NCBI Taxonomy" id="2825399"/>
    <lineage>
        <taxon>Viruses</taxon>
        <taxon>Duplodnaviria</taxon>
        <taxon>Heunggongvirae</taxon>
        <taxon>Uroviricota</taxon>
        <taxon>Caudoviricetes</taxon>
    </lineage>
</organism>
<name>A0A8S5P1J1_9CAUD</name>
<dbReference type="EMBL" id="BK015311">
    <property type="protein sequence ID" value="DAE00834.1"/>
    <property type="molecule type" value="Genomic_DNA"/>
</dbReference>
<protein>
    <submittedName>
        <fullName evidence="2">Uncharacterized protein</fullName>
    </submittedName>
</protein>
<proteinExistence type="predicted"/>
<feature type="transmembrane region" description="Helical" evidence="1">
    <location>
        <begin position="87"/>
        <end position="108"/>
    </location>
</feature>
<evidence type="ECO:0000256" key="1">
    <source>
        <dbReference type="SAM" id="Phobius"/>
    </source>
</evidence>
<evidence type="ECO:0000313" key="2">
    <source>
        <dbReference type="EMBL" id="DAE00834.1"/>
    </source>
</evidence>